<protein>
    <submittedName>
        <fullName evidence="2">Uncharacterized protein</fullName>
    </submittedName>
</protein>
<dbReference type="InParanoid" id="G0N2B8"/>
<gene>
    <name evidence="2" type="ORF">CAEBREN_21856</name>
</gene>
<feature type="compositionally biased region" description="Low complexity" evidence="1">
    <location>
        <begin position="178"/>
        <end position="188"/>
    </location>
</feature>
<name>G0N2B8_CAEBE</name>
<dbReference type="EMBL" id="GL379830">
    <property type="protein sequence ID" value="EGT50879.1"/>
    <property type="molecule type" value="Genomic_DNA"/>
</dbReference>
<feature type="compositionally biased region" description="Pro residues" evidence="1">
    <location>
        <begin position="165"/>
        <end position="177"/>
    </location>
</feature>
<evidence type="ECO:0000256" key="1">
    <source>
        <dbReference type="SAM" id="MobiDB-lite"/>
    </source>
</evidence>
<dbReference type="Proteomes" id="UP000008068">
    <property type="component" value="Unassembled WGS sequence"/>
</dbReference>
<dbReference type="AlphaFoldDB" id="G0N2B8"/>
<evidence type="ECO:0000313" key="2">
    <source>
        <dbReference type="EMBL" id="EGT50879.1"/>
    </source>
</evidence>
<organism evidence="3">
    <name type="scientific">Caenorhabditis brenneri</name>
    <name type="common">Nematode worm</name>
    <dbReference type="NCBI Taxonomy" id="135651"/>
    <lineage>
        <taxon>Eukaryota</taxon>
        <taxon>Metazoa</taxon>
        <taxon>Ecdysozoa</taxon>
        <taxon>Nematoda</taxon>
        <taxon>Chromadorea</taxon>
        <taxon>Rhabditida</taxon>
        <taxon>Rhabditina</taxon>
        <taxon>Rhabditomorpha</taxon>
        <taxon>Rhabditoidea</taxon>
        <taxon>Rhabditidae</taxon>
        <taxon>Peloderinae</taxon>
        <taxon>Caenorhabditis</taxon>
    </lineage>
</organism>
<feature type="region of interest" description="Disordered" evidence="1">
    <location>
        <begin position="157"/>
        <end position="193"/>
    </location>
</feature>
<keyword evidence="3" id="KW-1185">Reference proteome</keyword>
<accession>G0N2B8</accession>
<reference evidence="3" key="1">
    <citation type="submission" date="2011-07" db="EMBL/GenBank/DDBJ databases">
        <authorList>
            <consortium name="Caenorhabditis brenneri Sequencing and Analysis Consortium"/>
            <person name="Wilson R.K."/>
        </authorList>
    </citation>
    <scope>NUCLEOTIDE SEQUENCE [LARGE SCALE GENOMIC DNA]</scope>
    <source>
        <strain evidence="3">PB2801</strain>
    </source>
</reference>
<sequence>MSAISATYYETTAFKSLVKQGIKATVPKFSKEHLKSASALQVSLEIPVVEMEPRSEDGNGVSLLTLAAVGHMSSRASWRCQHVDGEPSVMVHDGFCDYRAQNPRAEDVLHITGVSQRLGDGKHTLRFLVHTFHGEEKVIIAQGNSILSEPPIPAFSDVSIGQLAPPTPATPAQPTPPATQASSPTSSPAPLPLLRRKSSLHSAPYTLPKKRVSFGPNEEQKLFQFMLLNVTTQDPDAFKELREVLDTIGVKAIKMFHVPLPIQTSHKHLFYFEVYDEDSAKVESVIEEENWAEVFKPETMATTRKGNMAKAMSMQDIVEAMILSTMVATGTGEDPSGIPLRSNVLEVIANKEHIKKAMQRKGVVERVTEQLSNRGMDILLRLLDSQKKT</sequence>
<dbReference type="HOGENOM" id="CLU_064153_0_0_1"/>
<evidence type="ECO:0000313" key="3">
    <source>
        <dbReference type="Proteomes" id="UP000008068"/>
    </source>
</evidence>
<proteinExistence type="predicted"/>